<reference evidence="2" key="1">
    <citation type="submission" date="2021-05" db="EMBL/GenBank/DDBJ databases">
        <title>The genome of the haptophyte Pavlova lutheri (Diacronema luteri, Pavlovales) - a model for lipid biosynthesis in eukaryotic algae.</title>
        <authorList>
            <person name="Hulatt C.J."/>
            <person name="Posewitz M.C."/>
        </authorList>
    </citation>
    <scope>NUCLEOTIDE SEQUENCE</scope>
    <source>
        <strain evidence="2">NIVA-4/92</strain>
    </source>
</reference>
<evidence type="ECO:0000313" key="2">
    <source>
        <dbReference type="EMBL" id="KAG8457180.1"/>
    </source>
</evidence>
<feature type="region of interest" description="Disordered" evidence="1">
    <location>
        <begin position="224"/>
        <end position="277"/>
    </location>
</feature>
<accession>A0A8J5X799</accession>
<dbReference type="EMBL" id="JAGTXO010000079">
    <property type="protein sequence ID" value="KAG8457180.1"/>
    <property type="molecule type" value="Genomic_DNA"/>
</dbReference>
<sequence>MLVRATSAAHVNVSQSLYAPFRETGTCAGPGDDGAELAYSTIATDRRYWLGDHGEGRDGSAHSFPRAPRFAHALVGAGALVPVHRVDTTPDSYAGLGSTLSRCCSVVMGASATGALAPSRGGAHLLARGGAGSTGGAACEQMRASMSAAATKRAGSGGGSGLTRSGRPRGSPSFESRTARTAGGAALGRPAAAAARPPAPSPQAYVDGGELFGGCMRPRTHARGHAFPRAPRFGADGAARTASPGPGAYIGPAAYNSRGRPTGGSPRLVDHRTGPLR</sequence>
<protein>
    <submittedName>
        <fullName evidence="2">Uncharacterized protein</fullName>
    </submittedName>
</protein>
<proteinExistence type="predicted"/>
<dbReference type="Proteomes" id="UP000751190">
    <property type="component" value="Unassembled WGS sequence"/>
</dbReference>
<comment type="caution">
    <text evidence="2">The sequence shown here is derived from an EMBL/GenBank/DDBJ whole genome shotgun (WGS) entry which is preliminary data.</text>
</comment>
<gene>
    <name evidence="2" type="ORF">KFE25_004397</name>
</gene>
<dbReference type="AlphaFoldDB" id="A0A8J5X799"/>
<organism evidence="2 3">
    <name type="scientific">Diacronema lutheri</name>
    <name type="common">Unicellular marine alga</name>
    <name type="synonym">Monochrysis lutheri</name>
    <dbReference type="NCBI Taxonomy" id="2081491"/>
    <lineage>
        <taxon>Eukaryota</taxon>
        <taxon>Haptista</taxon>
        <taxon>Haptophyta</taxon>
        <taxon>Pavlovophyceae</taxon>
        <taxon>Pavlovales</taxon>
        <taxon>Pavlovaceae</taxon>
        <taxon>Diacronema</taxon>
    </lineage>
</organism>
<feature type="compositionally biased region" description="Low complexity" evidence="1">
    <location>
        <begin position="162"/>
        <end position="196"/>
    </location>
</feature>
<evidence type="ECO:0000256" key="1">
    <source>
        <dbReference type="SAM" id="MobiDB-lite"/>
    </source>
</evidence>
<name>A0A8J5X799_DIALT</name>
<evidence type="ECO:0000313" key="3">
    <source>
        <dbReference type="Proteomes" id="UP000751190"/>
    </source>
</evidence>
<feature type="region of interest" description="Disordered" evidence="1">
    <location>
        <begin position="148"/>
        <end position="205"/>
    </location>
</feature>
<feature type="compositionally biased region" description="Basic and acidic residues" evidence="1">
    <location>
        <begin position="268"/>
        <end position="277"/>
    </location>
</feature>
<keyword evidence="3" id="KW-1185">Reference proteome</keyword>